<dbReference type="InterPro" id="IPR036425">
    <property type="entry name" value="MoaB/Mog-like_dom_sf"/>
</dbReference>
<sequence>MRVGAVIIGDELLSGKRQDRHMAFLIDALDARGMELSFVHFVGDDPELLTQTFVSTMASRSVVLSFGGIGATPDDRTRQCLAMAAGASLEQHPEAAAILERRFGEEAYPHRIRMTEFPQGATLIPNPVNEIPGFSYAHHHCVPGFPNMAWPMIEWVLDTLYPHLHHAAPQIEQRVLIENTPESELIPVMESITAAYPALRVSSLPSGKPGCREVELGLRGAATEVAEAMEELMHALSALGVAWKELD</sequence>
<dbReference type="CDD" id="cd00885">
    <property type="entry name" value="cinA"/>
    <property type="match status" value="1"/>
</dbReference>
<organism evidence="2 3">
    <name type="scientific">Ectothiorhodosinus mongolicus</name>
    <dbReference type="NCBI Taxonomy" id="233100"/>
    <lineage>
        <taxon>Bacteria</taxon>
        <taxon>Pseudomonadati</taxon>
        <taxon>Pseudomonadota</taxon>
        <taxon>Gammaproteobacteria</taxon>
        <taxon>Chromatiales</taxon>
        <taxon>Ectothiorhodospiraceae</taxon>
        <taxon>Ectothiorhodosinus</taxon>
    </lineage>
</organism>
<dbReference type="RefSeq" id="WP_076755373.1">
    <property type="nucleotide sequence ID" value="NZ_CP023018.1"/>
</dbReference>
<dbReference type="AlphaFoldDB" id="A0A1R3VXW6"/>
<dbReference type="Pfam" id="PF00994">
    <property type="entry name" value="MoCF_biosynth"/>
    <property type="match status" value="1"/>
</dbReference>
<feature type="domain" description="MoaB/Mog" evidence="1">
    <location>
        <begin position="4"/>
        <end position="164"/>
    </location>
</feature>
<name>A0A1R3VXW6_9GAMM</name>
<evidence type="ECO:0000259" key="1">
    <source>
        <dbReference type="SMART" id="SM00852"/>
    </source>
</evidence>
<accession>A0A1R3VXW6</accession>
<keyword evidence="3" id="KW-1185">Reference proteome</keyword>
<protein>
    <submittedName>
        <fullName evidence="2">Predicted nucleotide-utilizing enzyme</fullName>
    </submittedName>
</protein>
<reference evidence="2 3" key="1">
    <citation type="submission" date="2017-01" db="EMBL/GenBank/DDBJ databases">
        <authorList>
            <person name="Mah S.A."/>
            <person name="Swanson W.J."/>
            <person name="Moy G.W."/>
            <person name="Vacquier V.D."/>
        </authorList>
    </citation>
    <scope>NUCLEOTIDE SEQUENCE [LARGE SCALE GENOMIC DNA]</scope>
    <source>
        <strain evidence="2 3">M9</strain>
    </source>
</reference>
<dbReference type="Gene3D" id="3.40.980.10">
    <property type="entry name" value="MoaB/Mog-like domain"/>
    <property type="match status" value="1"/>
</dbReference>
<dbReference type="InterPro" id="IPR050101">
    <property type="entry name" value="CinA"/>
</dbReference>
<dbReference type="PANTHER" id="PTHR13939:SF0">
    <property type="entry name" value="NMN AMIDOHYDROLASE-LIKE PROTEIN YFAY"/>
    <property type="match status" value="1"/>
</dbReference>
<evidence type="ECO:0000313" key="2">
    <source>
        <dbReference type="EMBL" id="SIT68809.1"/>
    </source>
</evidence>
<dbReference type="OrthoDB" id="9801454at2"/>
<dbReference type="PANTHER" id="PTHR13939">
    <property type="entry name" value="NICOTINAMIDE-NUCLEOTIDE AMIDOHYDROLASE PNCC"/>
    <property type="match status" value="1"/>
</dbReference>
<dbReference type="SMART" id="SM00852">
    <property type="entry name" value="MoCF_biosynth"/>
    <property type="match status" value="1"/>
</dbReference>
<dbReference type="Proteomes" id="UP000223759">
    <property type="component" value="Unassembled WGS sequence"/>
</dbReference>
<dbReference type="EMBL" id="FTPK01000002">
    <property type="protein sequence ID" value="SIT68809.1"/>
    <property type="molecule type" value="Genomic_DNA"/>
</dbReference>
<evidence type="ECO:0000313" key="3">
    <source>
        <dbReference type="Proteomes" id="UP000223759"/>
    </source>
</evidence>
<dbReference type="STRING" id="233100.SAMN05216526_0939"/>
<dbReference type="SUPFAM" id="SSF53218">
    <property type="entry name" value="Molybdenum cofactor biosynthesis proteins"/>
    <property type="match status" value="1"/>
</dbReference>
<gene>
    <name evidence="2" type="ORF">SAMN05216526_0939</name>
</gene>
<proteinExistence type="predicted"/>
<dbReference type="InterPro" id="IPR001453">
    <property type="entry name" value="MoaB/Mog_dom"/>
</dbReference>